<accession>A0A182S2R8</accession>
<feature type="compositionally biased region" description="Low complexity" evidence="1">
    <location>
        <begin position="99"/>
        <end position="112"/>
    </location>
</feature>
<proteinExistence type="predicted"/>
<dbReference type="EnsemblMetazoa" id="AFUN014736-RA">
    <property type="protein sequence ID" value="AFUN014736-PA"/>
    <property type="gene ID" value="AFUN014736"/>
</dbReference>
<feature type="region of interest" description="Disordered" evidence="1">
    <location>
        <begin position="1"/>
        <end position="26"/>
    </location>
</feature>
<evidence type="ECO:0000256" key="1">
    <source>
        <dbReference type="SAM" id="MobiDB-lite"/>
    </source>
</evidence>
<feature type="compositionally biased region" description="Polar residues" evidence="1">
    <location>
        <begin position="1"/>
        <end position="13"/>
    </location>
</feature>
<evidence type="ECO:0000313" key="2">
    <source>
        <dbReference type="EnsemblMetazoa" id="AFUN014736-PA"/>
    </source>
</evidence>
<feature type="region of interest" description="Disordered" evidence="1">
    <location>
        <begin position="99"/>
        <end position="140"/>
    </location>
</feature>
<feature type="compositionally biased region" description="Basic and acidic residues" evidence="1">
    <location>
        <begin position="14"/>
        <end position="26"/>
    </location>
</feature>
<organism evidence="2">
    <name type="scientific">Anopheles funestus</name>
    <name type="common">African malaria mosquito</name>
    <dbReference type="NCBI Taxonomy" id="62324"/>
    <lineage>
        <taxon>Eukaryota</taxon>
        <taxon>Metazoa</taxon>
        <taxon>Ecdysozoa</taxon>
        <taxon>Arthropoda</taxon>
        <taxon>Hexapoda</taxon>
        <taxon>Insecta</taxon>
        <taxon>Pterygota</taxon>
        <taxon>Neoptera</taxon>
        <taxon>Endopterygota</taxon>
        <taxon>Diptera</taxon>
        <taxon>Nematocera</taxon>
        <taxon>Culicoidea</taxon>
        <taxon>Culicidae</taxon>
        <taxon>Anophelinae</taxon>
        <taxon>Anopheles</taxon>
    </lineage>
</organism>
<dbReference type="AlphaFoldDB" id="A0A182S2R8"/>
<name>A0A182S2R8_ANOFN</name>
<feature type="region of interest" description="Disordered" evidence="1">
    <location>
        <begin position="38"/>
        <end position="60"/>
    </location>
</feature>
<dbReference type="VEuPathDB" id="VectorBase:AFUN014736"/>
<sequence>MASKQDNSNQSGNGEHRNGRKRPADELVKKLAYIKLSDEPKTAPVKEKENPSLVPGKSAPNAKPVFRKVFLEIVPAKEKPVFASTTAAAKKRLRVSSWMPEEFASSSSSGSNSEDERFQPEEQHVQAEPDNVSFAVRKLC</sequence>
<feature type="compositionally biased region" description="Basic and acidic residues" evidence="1">
    <location>
        <begin position="38"/>
        <end position="50"/>
    </location>
</feature>
<feature type="compositionally biased region" description="Basic and acidic residues" evidence="1">
    <location>
        <begin position="114"/>
        <end position="127"/>
    </location>
</feature>
<reference evidence="2" key="1">
    <citation type="submission" date="2020-05" db="UniProtKB">
        <authorList>
            <consortium name="EnsemblMetazoa"/>
        </authorList>
    </citation>
    <scope>IDENTIFICATION</scope>
    <source>
        <strain evidence="2">FUMOZ</strain>
    </source>
</reference>
<protein>
    <submittedName>
        <fullName evidence="2">Uncharacterized protein</fullName>
    </submittedName>
</protein>
<dbReference type="VEuPathDB" id="VectorBase:AFUN2_007350"/>